<evidence type="ECO:0000259" key="2">
    <source>
        <dbReference type="Pfam" id="PF00248"/>
    </source>
</evidence>
<dbReference type="Gene3D" id="3.20.20.100">
    <property type="entry name" value="NADP-dependent oxidoreductase domain"/>
    <property type="match status" value="1"/>
</dbReference>
<dbReference type="PANTHER" id="PTHR43364">
    <property type="entry name" value="NADH-SPECIFIC METHYLGLYOXAL REDUCTASE-RELATED"/>
    <property type="match status" value="1"/>
</dbReference>
<accession>A0A848HBN5</accession>
<evidence type="ECO:0000313" key="3">
    <source>
        <dbReference type="EMBL" id="NML48175.1"/>
    </source>
</evidence>
<dbReference type="PANTHER" id="PTHR43364:SF6">
    <property type="entry name" value="OXIDOREDUCTASE-RELATED"/>
    <property type="match status" value="1"/>
</dbReference>
<dbReference type="InterPro" id="IPR023210">
    <property type="entry name" value="NADP_OxRdtase_dom"/>
</dbReference>
<dbReference type="AlphaFoldDB" id="A0A848HBN5"/>
<feature type="domain" description="NADP-dependent oxidoreductase" evidence="2">
    <location>
        <begin position="15"/>
        <end position="314"/>
    </location>
</feature>
<dbReference type="Proteomes" id="UP000541185">
    <property type="component" value="Unassembled WGS sequence"/>
</dbReference>
<dbReference type="GO" id="GO:0005829">
    <property type="term" value="C:cytosol"/>
    <property type="evidence" value="ECO:0007669"/>
    <property type="project" value="TreeGrafter"/>
</dbReference>
<protein>
    <submittedName>
        <fullName evidence="3">Aldo/keto reductase</fullName>
    </submittedName>
</protein>
<dbReference type="CDD" id="cd19081">
    <property type="entry name" value="AKR_AKR9C1"/>
    <property type="match status" value="1"/>
</dbReference>
<dbReference type="EMBL" id="JABBFX010000004">
    <property type="protein sequence ID" value="NML48175.1"/>
    <property type="molecule type" value="Genomic_DNA"/>
</dbReference>
<dbReference type="RefSeq" id="WP_169422510.1">
    <property type="nucleotide sequence ID" value="NZ_JABBFX010000004.1"/>
</dbReference>
<keyword evidence="1" id="KW-0560">Oxidoreductase</keyword>
<gene>
    <name evidence="3" type="ORF">HHL11_30785</name>
</gene>
<name>A0A848HBN5_9BURK</name>
<sequence>MDMRTLGRSALEVSPLCFGGNVFGWTVDERTSFSLLDAWLDAGFNFIDTADVYSRWVPGHAGGESETVLGKWLRQGGRRERVVLATKVGMDMGEGRTGLKPERIRQAVEDSLRRLQTDHIDLYQAHKDDQQTPLADTLGAFARLVEEGKVRVLGASNYSATRLSEALATSQRLGLPRFETLQPLYNLCDRAVFEGELAALCTREQVGVINYYALASGFLTGKYRSAADAARSARGQTVVQRYLNERGLRILSALERVAGRQGAKPGQVAIAWLLAQPAVSSPIASATSLAQLHELAAAARLKLSKEDLSLLNEASAETA</sequence>
<evidence type="ECO:0000313" key="4">
    <source>
        <dbReference type="Proteomes" id="UP000541185"/>
    </source>
</evidence>
<dbReference type="InterPro" id="IPR036812">
    <property type="entry name" value="NAD(P)_OxRdtase_dom_sf"/>
</dbReference>
<dbReference type="FunFam" id="3.20.20.100:FF:000004">
    <property type="entry name" value="Oxidoreductase, aldo/keto reductase"/>
    <property type="match status" value="1"/>
</dbReference>
<evidence type="ECO:0000256" key="1">
    <source>
        <dbReference type="ARBA" id="ARBA00023002"/>
    </source>
</evidence>
<comment type="caution">
    <text evidence="3">The sequence shown here is derived from an EMBL/GenBank/DDBJ whole genome shotgun (WGS) entry which is preliminary data.</text>
</comment>
<organism evidence="3 4">
    <name type="scientific">Ramlibacter agri</name>
    <dbReference type="NCBI Taxonomy" id="2728837"/>
    <lineage>
        <taxon>Bacteria</taxon>
        <taxon>Pseudomonadati</taxon>
        <taxon>Pseudomonadota</taxon>
        <taxon>Betaproteobacteria</taxon>
        <taxon>Burkholderiales</taxon>
        <taxon>Comamonadaceae</taxon>
        <taxon>Ramlibacter</taxon>
    </lineage>
</organism>
<reference evidence="3 4" key="1">
    <citation type="submission" date="2020-04" db="EMBL/GenBank/DDBJ databases">
        <title>Ramlibacter sp. G-1-2-2 isolated from soil.</title>
        <authorList>
            <person name="Dahal R.H."/>
        </authorList>
    </citation>
    <scope>NUCLEOTIDE SEQUENCE [LARGE SCALE GENOMIC DNA]</scope>
    <source>
        <strain evidence="3 4">G-1-2-2</strain>
    </source>
</reference>
<dbReference type="GO" id="GO:0016491">
    <property type="term" value="F:oxidoreductase activity"/>
    <property type="evidence" value="ECO:0007669"/>
    <property type="project" value="UniProtKB-KW"/>
</dbReference>
<dbReference type="InterPro" id="IPR050523">
    <property type="entry name" value="AKR_Detox_Biosynth"/>
</dbReference>
<proteinExistence type="predicted"/>
<dbReference type="SUPFAM" id="SSF51430">
    <property type="entry name" value="NAD(P)-linked oxidoreductase"/>
    <property type="match status" value="1"/>
</dbReference>
<dbReference type="Pfam" id="PF00248">
    <property type="entry name" value="Aldo_ket_red"/>
    <property type="match status" value="1"/>
</dbReference>
<keyword evidence="4" id="KW-1185">Reference proteome</keyword>